<keyword evidence="2" id="KW-0812">Transmembrane</keyword>
<organism evidence="3 4">
    <name type="scientific">Nocardiopsis aegyptia</name>
    <dbReference type="NCBI Taxonomy" id="220378"/>
    <lineage>
        <taxon>Bacteria</taxon>
        <taxon>Bacillati</taxon>
        <taxon>Actinomycetota</taxon>
        <taxon>Actinomycetes</taxon>
        <taxon>Streptosporangiales</taxon>
        <taxon>Nocardiopsidaceae</taxon>
        <taxon>Nocardiopsis</taxon>
    </lineage>
</organism>
<sequence>MTDDWYQQQPPPGPHGGYGDPSTGGYSAHGPYGPYGAYGGGYPPPYSPYPPTGEMPSQGSMIGALVMAIILMVTCCGTVSVIGIVFAAMALGEKHDAEVAAKYTRYAWTSNWISLGIILFAAVLIGLAIATSS</sequence>
<protein>
    <recommendedName>
        <fullName evidence="5">Interferon-induced transmembrane protein</fullName>
    </recommendedName>
</protein>
<keyword evidence="4" id="KW-1185">Reference proteome</keyword>
<evidence type="ECO:0000256" key="2">
    <source>
        <dbReference type="SAM" id="Phobius"/>
    </source>
</evidence>
<dbReference type="RefSeq" id="WP_179825538.1">
    <property type="nucleotide sequence ID" value="NZ_JACCFS010000001.1"/>
</dbReference>
<evidence type="ECO:0000313" key="3">
    <source>
        <dbReference type="EMBL" id="NYJ35974.1"/>
    </source>
</evidence>
<evidence type="ECO:0000256" key="1">
    <source>
        <dbReference type="SAM" id="MobiDB-lite"/>
    </source>
</evidence>
<dbReference type="Proteomes" id="UP000572051">
    <property type="component" value="Unassembled WGS sequence"/>
</dbReference>
<feature type="transmembrane region" description="Helical" evidence="2">
    <location>
        <begin position="65"/>
        <end position="92"/>
    </location>
</feature>
<accession>A0A7Z0JC07</accession>
<dbReference type="AlphaFoldDB" id="A0A7Z0JC07"/>
<keyword evidence="2" id="KW-1133">Transmembrane helix</keyword>
<proteinExistence type="predicted"/>
<comment type="caution">
    <text evidence="3">The sequence shown here is derived from an EMBL/GenBank/DDBJ whole genome shotgun (WGS) entry which is preliminary data.</text>
</comment>
<name>A0A7Z0JC07_9ACTN</name>
<keyword evidence="2" id="KW-0472">Membrane</keyword>
<evidence type="ECO:0008006" key="5">
    <source>
        <dbReference type="Google" id="ProtNLM"/>
    </source>
</evidence>
<gene>
    <name evidence="3" type="ORF">HNR10_003855</name>
</gene>
<feature type="transmembrane region" description="Helical" evidence="2">
    <location>
        <begin position="112"/>
        <end position="130"/>
    </location>
</feature>
<dbReference type="EMBL" id="JACCFS010000001">
    <property type="protein sequence ID" value="NYJ35974.1"/>
    <property type="molecule type" value="Genomic_DNA"/>
</dbReference>
<evidence type="ECO:0000313" key="4">
    <source>
        <dbReference type="Proteomes" id="UP000572051"/>
    </source>
</evidence>
<feature type="region of interest" description="Disordered" evidence="1">
    <location>
        <begin position="1"/>
        <end position="25"/>
    </location>
</feature>
<reference evidence="3 4" key="1">
    <citation type="submission" date="2020-07" db="EMBL/GenBank/DDBJ databases">
        <title>Sequencing the genomes of 1000 actinobacteria strains.</title>
        <authorList>
            <person name="Klenk H.-P."/>
        </authorList>
    </citation>
    <scope>NUCLEOTIDE SEQUENCE [LARGE SCALE GENOMIC DNA]</scope>
    <source>
        <strain evidence="3 4">DSM 44442</strain>
    </source>
</reference>